<name>A0A9D5K8X2_UNCW3</name>
<evidence type="ECO:0000256" key="7">
    <source>
        <dbReference type="ARBA" id="ARBA00022833"/>
    </source>
</evidence>
<evidence type="ECO:0000313" key="13">
    <source>
        <dbReference type="EMBL" id="MBD3364522.1"/>
    </source>
</evidence>
<keyword evidence="8 11" id="KW-1133">Transmembrane helix</keyword>
<dbReference type="InterPro" id="IPR008915">
    <property type="entry name" value="Peptidase_M50"/>
</dbReference>
<evidence type="ECO:0000256" key="5">
    <source>
        <dbReference type="ARBA" id="ARBA00022692"/>
    </source>
</evidence>
<dbReference type="Proteomes" id="UP000630660">
    <property type="component" value="Unassembled WGS sequence"/>
</dbReference>
<evidence type="ECO:0000313" key="14">
    <source>
        <dbReference type="Proteomes" id="UP000630660"/>
    </source>
</evidence>
<evidence type="ECO:0000256" key="10">
    <source>
        <dbReference type="ARBA" id="ARBA00023136"/>
    </source>
</evidence>
<protein>
    <recommendedName>
        <fullName evidence="11">Zinc metalloprotease</fullName>
        <ecNumber evidence="11">3.4.24.-</ecNumber>
    </recommendedName>
</protein>
<feature type="transmembrane region" description="Helical" evidence="11">
    <location>
        <begin position="352"/>
        <end position="376"/>
    </location>
</feature>
<dbReference type="PANTHER" id="PTHR42837:SF2">
    <property type="entry name" value="MEMBRANE METALLOPROTEASE ARASP2, CHLOROPLASTIC-RELATED"/>
    <property type="match status" value="1"/>
</dbReference>
<dbReference type="SUPFAM" id="SSF50156">
    <property type="entry name" value="PDZ domain-like"/>
    <property type="match status" value="2"/>
</dbReference>
<comment type="subcellular location">
    <subcellularLocation>
        <location evidence="2">Membrane</location>
        <topology evidence="2">Multi-pass membrane protein</topology>
    </subcellularLocation>
</comment>
<evidence type="ECO:0000256" key="4">
    <source>
        <dbReference type="ARBA" id="ARBA00022670"/>
    </source>
</evidence>
<dbReference type="AlphaFoldDB" id="A0A9D5K8X2"/>
<dbReference type="InterPro" id="IPR036034">
    <property type="entry name" value="PDZ_sf"/>
</dbReference>
<keyword evidence="7 11" id="KW-0862">Zinc</keyword>
<feature type="transmembrane region" description="Helical" evidence="11">
    <location>
        <begin position="397"/>
        <end position="418"/>
    </location>
</feature>
<dbReference type="NCBIfam" id="TIGR00054">
    <property type="entry name" value="RIP metalloprotease RseP"/>
    <property type="match status" value="1"/>
</dbReference>
<sequence>MEEILSKALDILLFVVLLLILIGFHEFGHLLAAKLAKIPVDKFSIGFGPAIFKWKMKAGGETTYQLSIIPLGGYVKFKGEDYDDPDGFFSYSFSRKTIVTSAGVIANFILAVIIYFVIGVGWGVEDRPPVINFPETSVFYRAGFSPADSIVSIDGEKISHFYQIENHLRNQTDTMNITVARPGQKVTLRLPPADTVAVEYNYSNKIGRVNKRGPAARAGIKKGDRIISIDGVEITSWTDLSEQVANADTSTPLTVAWIHQAETLKASLTPTTIKTAGGSQKVGIGVYSHTPMRPMTFLEVLWMPFARTASVTGQIFILLGRLIVGKESPRNLGSFILIASLTSESRRLGFDLVLGLLAYLSISLAIINLFPIPVLDGGRILMFSIEKIARRRLGKKAWTIAMNVGLVLLLALIGFTLFNDVMRCIG</sequence>
<dbReference type="InterPro" id="IPR041489">
    <property type="entry name" value="PDZ_6"/>
</dbReference>
<reference evidence="13" key="1">
    <citation type="submission" date="2019-11" db="EMBL/GenBank/DDBJ databases">
        <title>Microbial mats filling the niche in hypersaline microbial mats.</title>
        <authorList>
            <person name="Wong H.L."/>
            <person name="Macleod F.I."/>
            <person name="White R.A. III"/>
            <person name="Burns B.P."/>
        </authorList>
    </citation>
    <scope>NUCLEOTIDE SEQUENCE</scope>
    <source>
        <strain evidence="13">Bin_327</strain>
    </source>
</reference>
<dbReference type="SMART" id="SM00228">
    <property type="entry name" value="PDZ"/>
    <property type="match status" value="2"/>
</dbReference>
<dbReference type="Pfam" id="PF17820">
    <property type="entry name" value="PDZ_6"/>
    <property type="match status" value="1"/>
</dbReference>
<gene>
    <name evidence="13" type="primary">rseP</name>
    <name evidence="13" type="ORF">GF359_04840</name>
</gene>
<dbReference type="EC" id="3.4.24.-" evidence="11"/>
<comment type="caution">
    <text evidence="13">The sequence shown here is derived from an EMBL/GenBank/DDBJ whole genome shotgun (WGS) entry which is preliminary data.</text>
</comment>
<dbReference type="GO" id="GO:0046872">
    <property type="term" value="F:metal ion binding"/>
    <property type="evidence" value="ECO:0007669"/>
    <property type="project" value="UniProtKB-KW"/>
</dbReference>
<dbReference type="Pfam" id="PF02163">
    <property type="entry name" value="Peptidase_M50"/>
    <property type="match status" value="1"/>
</dbReference>
<evidence type="ECO:0000256" key="8">
    <source>
        <dbReference type="ARBA" id="ARBA00022989"/>
    </source>
</evidence>
<organism evidence="13 14">
    <name type="scientific">candidate division WOR-3 bacterium</name>
    <dbReference type="NCBI Taxonomy" id="2052148"/>
    <lineage>
        <taxon>Bacteria</taxon>
        <taxon>Bacteria division WOR-3</taxon>
    </lineage>
</organism>
<dbReference type="GO" id="GO:0004222">
    <property type="term" value="F:metalloendopeptidase activity"/>
    <property type="evidence" value="ECO:0007669"/>
    <property type="project" value="InterPro"/>
</dbReference>
<feature type="transmembrane region" description="Helical" evidence="11">
    <location>
        <begin position="98"/>
        <end position="118"/>
    </location>
</feature>
<keyword evidence="10 11" id="KW-0472">Membrane</keyword>
<dbReference type="PANTHER" id="PTHR42837">
    <property type="entry name" value="REGULATOR OF SIGMA-E PROTEASE RSEP"/>
    <property type="match status" value="1"/>
</dbReference>
<accession>A0A9D5K8X2</accession>
<keyword evidence="5 11" id="KW-0812">Transmembrane</keyword>
<feature type="transmembrane region" description="Helical" evidence="11">
    <location>
        <begin position="12"/>
        <end position="32"/>
    </location>
</feature>
<evidence type="ECO:0000256" key="1">
    <source>
        <dbReference type="ARBA" id="ARBA00001947"/>
    </source>
</evidence>
<dbReference type="InterPro" id="IPR004387">
    <property type="entry name" value="Pept_M50_Zn"/>
</dbReference>
<dbReference type="GO" id="GO:0016020">
    <property type="term" value="C:membrane"/>
    <property type="evidence" value="ECO:0007669"/>
    <property type="project" value="UniProtKB-SubCell"/>
</dbReference>
<evidence type="ECO:0000256" key="3">
    <source>
        <dbReference type="ARBA" id="ARBA00007931"/>
    </source>
</evidence>
<evidence type="ECO:0000256" key="9">
    <source>
        <dbReference type="ARBA" id="ARBA00023049"/>
    </source>
</evidence>
<keyword evidence="9 11" id="KW-0482">Metalloprotease</keyword>
<evidence type="ECO:0000256" key="6">
    <source>
        <dbReference type="ARBA" id="ARBA00022801"/>
    </source>
</evidence>
<dbReference type="InterPro" id="IPR001478">
    <property type="entry name" value="PDZ"/>
</dbReference>
<dbReference type="CDD" id="cd06163">
    <property type="entry name" value="S2P-M50_PDZ_RseP-like"/>
    <property type="match status" value="1"/>
</dbReference>
<proteinExistence type="inferred from homology"/>
<feature type="domain" description="PDZ" evidence="12">
    <location>
        <begin position="185"/>
        <end position="259"/>
    </location>
</feature>
<comment type="cofactor">
    <cofactor evidence="1 11">
        <name>Zn(2+)</name>
        <dbReference type="ChEBI" id="CHEBI:29105"/>
    </cofactor>
</comment>
<comment type="similarity">
    <text evidence="3 11">Belongs to the peptidase M50B family.</text>
</comment>
<dbReference type="EMBL" id="WJKJ01000157">
    <property type="protein sequence ID" value="MBD3364522.1"/>
    <property type="molecule type" value="Genomic_DNA"/>
</dbReference>
<dbReference type="GO" id="GO:0006508">
    <property type="term" value="P:proteolysis"/>
    <property type="evidence" value="ECO:0007669"/>
    <property type="project" value="UniProtKB-KW"/>
</dbReference>
<evidence type="ECO:0000259" key="12">
    <source>
        <dbReference type="PROSITE" id="PS50106"/>
    </source>
</evidence>
<keyword evidence="6 11" id="KW-0378">Hydrolase</keyword>
<dbReference type="Gene3D" id="2.30.42.10">
    <property type="match status" value="2"/>
</dbReference>
<evidence type="ECO:0000256" key="11">
    <source>
        <dbReference type="RuleBase" id="RU362031"/>
    </source>
</evidence>
<keyword evidence="4" id="KW-0645">Protease</keyword>
<evidence type="ECO:0000256" key="2">
    <source>
        <dbReference type="ARBA" id="ARBA00004141"/>
    </source>
</evidence>
<dbReference type="PROSITE" id="PS50106">
    <property type="entry name" value="PDZ"/>
    <property type="match status" value="1"/>
</dbReference>
<keyword evidence="11" id="KW-0479">Metal-binding</keyword>